<protein>
    <recommendedName>
        <fullName evidence="1">YqzN/YkzM domain-containing protein</fullName>
    </recommendedName>
</protein>
<gene>
    <name evidence="3" type="ORF">DW905_02545</name>
    <name evidence="2" type="ORF">DWZ89_04760</name>
</gene>
<dbReference type="EMBL" id="QVEZ01000001">
    <property type="protein sequence ID" value="RGC07469.1"/>
    <property type="molecule type" value="Genomic_DNA"/>
</dbReference>
<name>A0A3E2VBG4_9FIRM</name>
<evidence type="ECO:0000313" key="3">
    <source>
        <dbReference type="EMBL" id="RGC07469.1"/>
    </source>
</evidence>
<evidence type="ECO:0000259" key="1">
    <source>
        <dbReference type="Pfam" id="PF26160"/>
    </source>
</evidence>
<proteinExistence type="predicted"/>
<dbReference type="Pfam" id="PF26160">
    <property type="entry name" value="YqzN_YkzM"/>
    <property type="match status" value="1"/>
</dbReference>
<evidence type="ECO:0000313" key="2">
    <source>
        <dbReference type="EMBL" id="RGB71817.1"/>
    </source>
</evidence>
<dbReference type="RefSeq" id="WP_117505000.1">
    <property type="nucleotide sequence ID" value="NZ_QVEQ01000003.1"/>
</dbReference>
<organism evidence="3 4">
    <name type="scientific">Faecalibacterium prausnitzii</name>
    <dbReference type="NCBI Taxonomy" id="853"/>
    <lineage>
        <taxon>Bacteria</taxon>
        <taxon>Bacillati</taxon>
        <taxon>Bacillota</taxon>
        <taxon>Clostridia</taxon>
        <taxon>Eubacteriales</taxon>
        <taxon>Oscillospiraceae</taxon>
        <taxon>Faecalibacterium</taxon>
    </lineage>
</organism>
<evidence type="ECO:0000313" key="4">
    <source>
        <dbReference type="Proteomes" id="UP000261079"/>
    </source>
</evidence>
<dbReference type="AlphaFoldDB" id="A0A3E2VBG4"/>
<dbReference type="InterPro" id="IPR058869">
    <property type="entry name" value="YqzN_YkzM"/>
</dbReference>
<feature type="domain" description="YqzN/YkzM" evidence="1">
    <location>
        <begin position="13"/>
        <end position="62"/>
    </location>
</feature>
<reference evidence="4 5" key="1">
    <citation type="submission" date="2018-08" db="EMBL/GenBank/DDBJ databases">
        <title>A genome reference for cultivated species of the human gut microbiota.</title>
        <authorList>
            <person name="Zou Y."/>
            <person name="Xue W."/>
            <person name="Luo G."/>
        </authorList>
    </citation>
    <scope>NUCLEOTIDE SEQUENCE [LARGE SCALE GENOMIC DNA]</scope>
    <source>
        <strain evidence="2 5">AF36-11AT</strain>
        <strain evidence="3 4">AM42-11AC</strain>
    </source>
</reference>
<comment type="caution">
    <text evidence="3">The sequence shown here is derived from an EMBL/GenBank/DDBJ whole genome shotgun (WGS) entry which is preliminary data.</text>
</comment>
<dbReference type="Proteomes" id="UP000261140">
    <property type="component" value="Unassembled WGS sequence"/>
</dbReference>
<evidence type="ECO:0000313" key="5">
    <source>
        <dbReference type="Proteomes" id="UP000261140"/>
    </source>
</evidence>
<dbReference type="Proteomes" id="UP000261079">
    <property type="component" value="Unassembled WGS sequence"/>
</dbReference>
<dbReference type="EMBL" id="QVEQ01000003">
    <property type="protein sequence ID" value="RGB71817.1"/>
    <property type="molecule type" value="Genomic_DNA"/>
</dbReference>
<sequence length="65" mass="7045">MAEKNASAAQTAQKFPVERLAKACRTLFHVSASTFAGATAGMTGEYTVEEMQKHIDEWLGKEAVV</sequence>
<accession>A0A3E2VBG4</accession>